<comment type="caution">
    <text evidence="3">The sequence shown here is derived from an EMBL/GenBank/DDBJ whole genome shotgun (WGS) entry which is preliminary data.</text>
</comment>
<keyword evidence="2" id="KW-0812">Transmembrane</keyword>
<feature type="region of interest" description="Disordered" evidence="1">
    <location>
        <begin position="1"/>
        <end position="22"/>
    </location>
</feature>
<evidence type="ECO:0000313" key="4">
    <source>
        <dbReference type="Proteomes" id="UP000275461"/>
    </source>
</evidence>
<organism evidence="3 4">
    <name type="scientific">Alkalispirillum mobile</name>
    <dbReference type="NCBI Taxonomy" id="85925"/>
    <lineage>
        <taxon>Bacteria</taxon>
        <taxon>Pseudomonadati</taxon>
        <taxon>Pseudomonadota</taxon>
        <taxon>Gammaproteobacteria</taxon>
        <taxon>Chromatiales</taxon>
        <taxon>Ectothiorhodospiraceae</taxon>
        <taxon>Alkalispirillum</taxon>
    </lineage>
</organism>
<keyword evidence="2" id="KW-1133">Transmembrane helix</keyword>
<reference evidence="3 4" key="1">
    <citation type="submission" date="2018-10" db="EMBL/GenBank/DDBJ databases">
        <title>Genomic Encyclopedia of Type Strains, Phase IV (KMG-IV): sequencing the most valuable type-strain genomes for metagenomic binning, comparative biology and taxonomic classification.</title>
        <authorList>
            <person name="Goeker M."/>
        </authorList>
    </citation>
    <scope>NUCLEOTIDE SEQUENCE [LARGE SCALE GENOMIC DNA]</scope>
    <source>
        <strain evidence="3 4">DSM 12769</strain>
    </source>
</reference>
<keyword evidence="2" id="KW-0472">Membrane</keyword>
<dbReference type="RefSeq" id="WP_121443248.1">
    <property type="nucleotide sequence ID" value="NZ_RCDA01000009.1"/>
</dbReference>
<sequence>MNHSGPSGDYAPGAYRPDAIPPLPTPPRARDRFGETLLPFGDYAHIDPHQLVLEDAEFMQHQEAQDPAFYQSDDWWWDHERIRFLKSQLGLSVLILAVPVIYFFALLAIPFYFSIVIDEALSKYNDLIYVSVIMLILGAGVLGSLVITVYTTQPLMIGLIHLGAFLLKPFHGFIAARSQRYLDNRQSAFNRRTGQVRFARGRREPPLEAPFVEFDAYLERVVQRGGIFYRLMFVHRYTGELFNQTSLSGVVDHHHEVRALWDMIQRYMDITQPLPDVPRLEPFRARDPVTAEYDRQTGRDPRFWRDLDLEAWQADEGMKRSNAQARFPWRRQRCQLTPQIGRIEMDAYRQQQARVQPAA</sequence>
<proteinExistence type="predicted"/>
<feature type="transmembrane region" description="Helical" evidence="2">
    <location>
        <begin position="89"/>
        <end position="115"/>
    </location>
</feature>
<accession>A0A498BRQ3</accession>
<feature type="transmembrane region" description="Helical" evidence="2">
    <location>
        <begin position="156"/>
        <end position="176"/>
    </location>
</feature>
<dbReference type="AlphaFoldDB" id="A0A498BRQ3"/>
<gene>
    <name evidence="3" type="ORF">DFR31_2753</name>
</gene>
<keyword evidence="4" id="KW-1185">Reference proteome</keyword>
<dbReference type="OrthoDB" id="6160351at2"/>
<evidence type="ECO:0000256" key="2">
    <source>
        <dbReference type="SAM" id="Phobius"/>
    </source>
</evidence>
<evidence type="ECO:0000256" key="1">
    <source>
        <dbReference type="SAM" id="MobiDB-lite"/>
    </source>
</evidence>
<feature type="transmembrane region" description="Helical" evidence="2">
    <location>
        <begin position="127"/>
        <end position="150"/>
    </location>
</feature>
<protein>
    <submittedName>
        <fullName evidence="3">Uncharacterized protein</fullName>
    </submittedName>
</protein>
<dbReference type="Proteomes" id="UP000275461">
    <property type="component" value="Unassembled WGS sequence"/>
</dbReference>
<name>A0A498BRQ3_9GAMM</name>
<evidence type="ECO:0000313" key="3">
    <source>
        <dbReference type="EMBL" id="RLK46202.1"/>
    </source>
</evidence>
<dbReference type="EMBL" id="RCDA01000009">
    <property type="protein sequence ID" value="RLK46202.1"/>
    <property type="molecule type" value="Genomic_DNA"/>
</dbReference>